<name>A0A1V1NTB3_9BACT</name>
<dbReference type="Proteomes" id="UP000189670">
    <property type="component" value="Unassembled WGS sequence"/>
</dbReference>
<dbReference type="InterPro" id="IPR011049">
    <property type="entry name" value="Serralysin-like_metalloprot_C"/>
</dbReference>
<comment type="caution">
    <text evidence="1">The sequence shown here is derived from an EMBL/GenBank/DDBJ whole genome shotgun (WGS) entry which is preliminary data.</text>
</comment>
<protein>
    <recommendedName>
        <fullName evidence="3">Hemolysin-type calcium-binding region</fullName>
    </recommendedName>
</protein>
<accession>A0A1V1NTB3</accession>
<dbReference type="EMBL" id="ATBP01002466">
    <property type="protein sequence ID" value="ETR65827.1"/>
    <property type="molecule type" value="Genomic_DNA"/>
</dbReference>
<dbReference type="SUPFAM" id="SSF51120">
    <property type="entry name" value="beta-Roll"/>
    <property type="match status" value="1"/>
</dbReference>
<gene>
    <name evidence="1" type="ORF">OMM_13656</name>
</gene>
<dbReference type="AlphaFoldDB" id="A0A1V1NTB3"/>
<evidence type="ECO:0008006" key="3">
    <source>
        <dbReference type="Google" id="ProtNLM"/>
    </source>
</evidence>
<proteinExistence type="predicted"/>
<reference evidence="2" key="1">
    <citation type="submission" date="2012-11" db="EMBL/GenBank/DDBJ databases">
        <authorList>
            <person name="Lucero-Rivera Y.E."/>
            <person name="Tovar-Ramirez D."/>
        </authorList>
    </citation>
    <scope>NUCLEOTIDE SEQUENCE [LARGE SCALE GENOMIC DNA]</scope>
    <source>
        <strain evidence="2">Araruama</strain>
    </source>
</reference>
<evidence type="ECO:0000313" key="1">
    <source>
        <dbReference type="EMBL" id="ETR65827.1"/>
    </source>
</evidence>
<feature type="non-terminal residue" evidence="1">
    <location>
        <position position="402"/>
    </location>
</feature>
<evidence type="ECO:0000313" key="2">
    <source>
        <dbReference type="Proteomes" id="UP000189670"/>
    </source>
</evidence>
<sequence length="402" mass="42759">GNDIIEADNGSFDGSVRRINNVTYYLGDGYNKLFASNGDETIYAMGGQNDIYSGEGIDVVYATDGTGNISLGEGDDIVHIDGGDYKFYAGDGNDTFYVTAGTPYISGEKGNDVVFMEINSSMPLQLDEHKFKYGDVEITLADSTEFLNINDLSTETIIENIVSDYSWGAAGLAVTSAGVIDLTNAEFILPEGHLSLSAEGIKGDIQSQVMALTVVNTGTDDLADISVFEKDALEIAANYLENGGLYTANGEINLELEQENALLTLRSGQISTAASGNDIHLVADDVDFRAGSGTISGTGNLTLQAKTDGSVYKIGAVESNTGNDFSDAGPDGAMDMSMRDLEAIADGFALITIGNDDPDTVMYIGDLKDRVFENFNKIKADDDGIPIRPYSGNIVTYTEETS</sequence>
<organism evidence="1 2">
    <name type="scientific">Candidatus Magnetoglobus multicellularis str. Araruama</name>
    <dbReference type="NCBI Taxonomy" id="890399"/>
    <lineage>
        <taxon>Bacteria</taxon>
        <taxon>Pseudomonadati</taxon>
        <taxon>Thermodesulfobacteriota</taxon>
        <taxon>Desulfobacteria</taxon>
        <taxon>Desulfobacterales</taxon>
        <taxon>Desulfobacteraceae</taxon>
        <taxon>Candidatus Magnetoglobus</taxon>
    </lineage>
</organism>
<feature type="non-terminal residue" evidence="1">
    <location>
        <position position="1"/>
    </location>
</feature>